<feature type="domain" description="AMP-dependent synthetase/ligase" evidence="1">
    <location>
        <begin position="5"/>
        <end position="148"/>
    </location>
</feature>
<dbReference type="InterPro" id="IPR000873">
    <property type="entry name" value="AMP-dep_synth/lig_dom"/>
</dbReference>
<evidence type="ECO:0000259" key="1">
    <source>
        <dbReference type="Pfam" id="PF00501"/>
    </source>
</evidence>
<evidence type="ECO:0000313" key="3">
    <source>
        <dbReference type="Proteomes" id="UP001054945"/>
    </source>
</evidence>
<dbReference type="AlphaFoldDB" id="A0AAV4PHD1"/>
<protein>
    <recommendedName>
        <fullName evidence="1">AMP-dependent synthetase/ligase domain-containing protein</fullName>
    </recommendedName>
</protein>
<proteinExistence type="predicted"/>
<dbReference type="Pfam" id="PF00501">
    <property type="entry name" value="AMP-binding"/>
    <property type="match status" value="1"/>
</dbReference>
<dbReference type="PANTHER" id="PTHR42921">
    <property type="entry name" value="ACETOACETYL-COA SYNTHETASE"/>
    <property type="match status" value="1"/>
</dbReference>
<evidence type="ECO:0000313" key="2">
    <source>
        <dbReference type="EMBL" id="GIX96388.1"/>
    </source>
</evidence>
<dbReference type="PANTHER" id="PTHR42921:SF1">
    <property type="entry name" value="ACETOACETYL-COA SYNTHETASE"/>
    <property type="match status" value="1"/>
</dbReference>
<sequence length="226" mass="25026">MMTIIAQLRDFSLHLDLKEGDIVYSNSPVGWAAFDYLIPNLALGVTLLFFNGSPEYVGEFTFWDILAENKVSFAFLPSAYVNSFQTDCILPKPDTNLESLKILGLAGSPVRPQDYKFLLNSIKSDLLILSLYGATEVVGAFSGSDLNSPFHALRMPSALVGVVDLHIFDLEKRQVLSVHNYVKSNSILGKGKLVVTEAKPNCLYIFGKTEDNTQLNDRITSVNIKE</sequence>
<dbReference type="Gene3D" id="3.40.50.12780">
    <property type="entry name" value="N-terminal domain of ligase-like"/>
    <property type="match status" value="1"/>
</dbReference>
<dbReference type="Proteomes" id="UP001054945">
    <property type="component" value="Unassembled WGS sequence"/>
</dbReference>
<keyword evidence="3" id="KW-1185">Reference proteome</keyword>
<comment type="caution">
    <text evidence="2">The sequence shown here is derived from an EMBL/GenBank/DDBJ whole genome shotgun (WGS) entry which is preliminary data.</text>
</comment>
<dbReference type="EMBL" id="BPLR01004641">
    <property type="protein sequence ID" value="GIX96388.1"/>
    <property type="molecule type" value="Genomic_DNA"/>
</dbReference>
<reference evidence="2 3" key="1">
    <citation type="submission" date="2021-06" db="EMBL/GenBank/DDBJ databases">
        <title>Caerostris extrusa draft genome.</title>
        <authorList>
            <person name="Kono N."/>
            <person name="Arakawa K."/>
        </authorList>
    </citation>
    <scope>NUCLEOTIDE SEQUENCE [LARGE SCALE GENOMIC DNA]</scope>
</reference>
<dbReference type="GO" id="GO:0030729">
    <property type="term" value="F:acetoacetate-CoA ligase activity"/>
    <property type="evidence" value="ECO:0007669"/>
    <property type="project" value="TreeGrafter"/>
</dbReference>
<gene>
    <name evidence="2" type="ORF">CEXT_45271</name>
</gene>
<organism evidence="2 3">
    <name type="scientific">Caerostris extrusa</name>
    <name type="common">Bark spider</name>
    <name type="synonym">Caerostris bankana</name>
    <dbReference type="NCBI Taxonomy" id="172846"/>
    <lineage>
        <taxon>Eukaryota</taxon>
        <taxon>Metazoa</taxon>
        <taxon>Ecdysozoa</taxon>
        <taxon>Arthropoda</taxon>
        <taxon>Chelicerata</taxon>
        <taxon>Arachnida</taxon>
        <taxon>Araneae</taxon>
        <taxon>Araneomorphae</taxon>
        <taxon>Entelegynae</taxon>
        <taxon>Araneoidea</taxon>
        <taxon>Araneidae</taxon>
        <taxon>Caerostris</taxon>
    </lineage>
</organism>
<dbReference type="SUPFAM" id="SSF56801">
    <property type="entry name" value="Acetyl-CoA synthetase-like"/>
    <property type="match status" value="1"/>
</dbReference>
<dbReference type="InterPro" id="IPR042099">
    <property type="entry name" value="ANL_N_sf"/>
</dbReference>
<accession>A0AAV4PHD1</accession>
<name>A0AAV4PHD1_CAEEX</name>